<dbReference type="EMBL" id="CP038254">
    <property type="protein sequence ID" value="QBR85259.1"/>
    <property type="molecule type" value="Genomic_DNA"/>
</dbReference>
<dbReference type="InterPro" id="IPR043128">
    <property type="entry name" value="Rev_trsase/Diguanyl_cyclase"/>
</dbReference>
<dbReference type="AlphaFoldDB" id="A0AAX1EJS8"/>
<proteinExistence type="predicted"/>
<evidence type="ECO:0000313" key="2">
    <source>
        <dbReference type="EMBL" id="QBR85259.1"/>
    </source>
</evidence>
<sequence>MYKALNTTYSLSGNKIEGSVSIGIACVPKDGKLIDEIIRVADQRMYQKKKNKH</sequence>
<name>A0AAX1EJS8_9GAMM</name>
<accession>A0AAX1EJS8</accession>
<dbReference type="Proteomes" id="UP000295517">
    <property type="component" value="Chromosome"/>
</dbReference>
<evidence type="ECO:0000313" key="3">
    <source>
        <dbReference type="Proteomes" id="UP000295517"/>
    </source>
</evidence>
<dbReference type="RefSeq" id="WP_135061377.1">
    <property type="nucleotide sequence ID" value="NZ_CP038254.1"/>
</dbReference>
<feature type="domain" description="GGDEF" evidence="1">
    <location>
        <begin position="3"/>
        <end position="52"/>
    </location>
</feature>
<protein>
    <submittedName>
        <fullName evidence="2">Diguanylate cyclase</fullName>
    </submittedName>
</protein>
<dbReference type="Pfam" id="PF00990">
    <property type="entry name" value="GGDEF"/>
    <property type="match status" value="1"/>
</dbReference>
<dbReference type="Gene3D" id="3.30.70.270">
    <property type="match status" value="1"/>
</dbReference>
<reference evidence="2 3" key="1">
    <citation type="submission" date="2019-03" db="EMBL/GenBank/DDBJ databases">
        <title>Diverse conjugative elements silence natural transformation in Legionella species.</title>
        <authorList>
            <person name="Durieux I."/>
            <person name="Ginevra C."/>
            <person name="Attaiech L."/>
            <person name="Picq K."/>
            <person name="Juan P.A."/>
            <person name="Jarraud S."/>
            <person name="Charpentier X."/>
        </authorList>
    </citation>
    <scope>NUCLEOTIDE SEQUENCE [LARGE SCALE GENOMIC DNA]</scope>
    <source>
        <strain evidence="2 3">HL-0427-4011</strain>
    </source>
</reference>
<evidence type="ECO:0000259" key="1">
    <source>
        <dbReference type="Pfam" id="PF00990"/>
    </source>
</evidence>
<gene>
    <name evidence="2" type="ORF">E3983_00765</name>
</gene>
<dbReference type="InterPro" id="IPR000160">
    <property type="entry name" value="GGDEF_dom"/>
</dbReference>
<dbReference type="InterPro" id="IPR029787">
    <property type="entry name" value="Nucleotide_cyclase"/>
</dbReference>
<dbReference type="SUPFAM" id="SSF55073">
    <property type="entry name" value="Nucleotide cyclase"/>
    <property type="match status" value="1"/>
</dbReference>
<organism evidence="2 3">
    <name type="scientific">Legionella israelensis</name>
    <dbReference type="NCBI Taxonomy" id="454"/>
    <lineage>
        <taxon>Bacteria</taxon>
        <taxon>Pseudomonadati</taxon>
        <taxon>Pseudomonadota</taxon>
        <taxon>Gammaproteobacteria</taxon>
        <taxon>Legionellales</taxon>
        <taxon>Legionellaceae</taxon>
        <taxon>Legionella</taxon>
    </lineage>
</organism>